<dbReference type="InterPro" id="IPR050300">
    <property type="entry name" value="GDXG_lipolytic_enzyme"/>
</dbReference>
<sequence>MSRLKNNNRSQKTTTGLHSALRSHLVFAFCFLLTCVCAIANGQTVPSQSPSQIKPRGSLQVDADVTANSQAERVVDRATFEVLVTRGVPYAQGMIYHPTDPSRCYPRNLTLDIYQPQQKAAPGRPVVLLVHSGGFWTGDSLMRSMVRAGHYFASRGWVCFSINYRLHGDRAIAPDGWPANHPTYAATRDAKAAIRWIRAHAAQYNLDTDTIIAYGGSAGGYIGTALAASDEADFRDELLVNDKERPLLEATHLDQSSKVQAVVNHWGSGLLLDLLKRYDGRERFDNEDAPLLVVHGTDDKVVPYDHAEALLKNYQAELLHFKLDGFGHSAWNAKVDGKSLLDAVYPFMRKALRNQAK</sequence>
<dbReference type="EMBL" id="CP036526">
    <property type="protein sequence ID" value="QDT09829.1"/>
    <property type="molecule type" value="Genomic_DNA"/>
</dbReference>
<dbReference type="Proteomes" id="UP000319817">
    <property type="component" value="Chromosome"/>
</dbReference>
<evidence type="ECO:0000313" key="3">
    <source>
        <dbReference type="EMBL" id="QDT09829.1"/>
    </source>
</evidence>
<evidence type="ECO:0000313" key="4">
    <source>
        <dbReference type="Proteomes" id="UP000319817"/>
    </source>
</evidence>
<organism evidence="3 4">
    <name type="scientific">Stieleria marina</name>
    <dbReference type="NCBI Taxonomy" id="1930275"/>
    <lineage>
        <taxon>Bacteria</taxon>
        <taxon>Pseudomonadati</taxon>
        <taxon>Planctomycetota</taxon>
        <taxon>Planctomycetia</taxon>
        <taxon>Pirellulales</taxon>
        <taxon>Pirellulaceae</taxon>
        <taxon>Stieleria</taxon>
    </lineage>
</organism>
<dbReference type="SUPFAM" id="SSF53474">
    <property type="entry name" value="alpha/beta-Hydrolases"/>
    <property type="match status" value="1"/>
</dbReference>
<reference evidence="3 4" key="1">
    <citation type="submission" date="2019-02" db="EMBL/GenBank/DDBJ databases">
        <title>Deep-cultivation of Planctomycetes and their phenomic and genomic characterization uncovers novel biology.</title>
        <authorList>
            <person name="Wiegand S."/>
            <person name="Jogler M."/>
            <person name="Boedeker C."/>
            <person name="Pinto D."/>
            <person name="Vollmers J."/>
            <person name="Rivas-Marin E."/>
            <person name="Kohn T."/>
            <person name="Peeters S.H."/>
            <person name="Heuer A."/>
            <person name="Rast P."/>
            <person name="Oberbeckmann S."/>
            <person name="Bunk B."/>
            <person name="Jeske O."/>
            <person name="Meyerdierks A."/>
            <person name="Storesund J.E."/>
            <person name="Kallscheuer N."/>
            <person name="Luecker S."/>
            <person name="Lage O.M."/>
            <person name="Pohl T."/>
            <person name="Merkel B.J."/>
            <person name="Hornburger P."/>
            <person name="Mueller R.-W."/>
            <person name="Bruemmer F."/>
            <person name="Labrenz M."/>
            <person name="Spormann A.M."/>
            <person name="Op den Camp H."/>
            <person name="Overmann J."/>
            <person name="Amann R."/>
            <person name="Jetten M.S.M."/>
            <person name="Mascher T."/>
            <person name="Medema M.H."/>
            <person name="Devos D.P."/>
            <person name="Kaster A.-K."/>
            <person name="Ovreas L."/>
            <person name="Rohde M."/>
            <person name="Galperin M.Y."/>
            <person name="Jogler C."/>
        </authorList>
    </citation>
    <scope>NUCLEOTIDE SEQUENCE [LARGE SCALE GENOMIC DNA]</scope>
    <source>
        <strain evidence="3 4">K23_9</strain>
    </source>
</reference>
<dbReference type="Pfam" id="PF20434">
    <property type="entry name" value="BD-FAE"/>
    <property type="match status" value="1"/>
</dbReference>
<proteinExistence type="predicted"/>
<dbReference type="EC" id="3.1.1.1" evidence="3"/>
<dbReference type="OrthoDB" id="9771666at2"/>
<dbReference type="AlphaFoldDB" id="A0A517NRV8"/>
<evidence type="ECO:0000256" key="1">
    <source>
        <dbReference type="ARBA" id="ARBA00022801"/>
    </source>
</evidence>
<gene>
    <name evidence="3" type="ORF">K239x_17800</name>
</gene>
<dbReference type="InterPro" id="IPR049492">
    <property type="entry name" value="BD-FAE-like_dom"/>
</dbReference>
<accession>A0A517NRV8</accession>
<name>A0A517NRV8_9BACT</name>
<evidence type="ECO:0000259" key="2">
    <source>
        <dbReference type="Pfam" id="PF20434"/>
    </source>
</evidence>
<feature type="domain" description="BD-FAE-like" evidence="2">
    <location>
        <begin position="111"/>
        <end position="274"/>
    </location>
</feature>
<dbReference type="PANTHER" id="PTHR48081">
    <property type="entry name" value="AB HYDROLASE SUPERFAMILY PROTEIN C4A8.06C"/>
    <property type="match status" value="1"/>
</dbReference>
<dbReference type="Gene3D" id="3.40.50.1820">
    <property type="entry name" value="alpha/beta hydrolase"/>
    <property type="match status" value="1"/>
</dbReference>
<keyword evidence="4" id="KW-1185">Reference proteome</keyword>
<dbReference type="GO" id="GO:0106435">
    <property type="term" value="F:carboxylesterase activity"/>
    <property type="evidence" value="ECO:0007669"/>
    <property type="project" value="UniProtKB-EC"/>
</dbReference>
<keyword evidence="1 3" id="KW-0378">Hydrolase</keyword>
<dbReference type="InterPro" id="IPR029058">
    <property type="entry name" value="AB_hydrolase_fold"/>
</dbReference>
<protein>
    <submittedName>
        <fullName evidence="3">Carboxylesterase</fullName>
        <ecNumber evidence="3">3.1.1.1</ecNumber>
    </submittedName>
</protein>